<dbReference type="InterPro" id="IPR001283">
    <property type="entry name" value="CRISP-related"/>
</dbReference>
<organism evidence="3 4">
    <name type="scientific">Orchesella dallaii</name>
    <dbReference type="NCBI Taxonomy" id="48710"/>
    <lineage>
        <taxon>Eukaryota</taxon>
        <taxon>Metazoa</taxon>
        <taxon>Ecdysozoa</taxon>
        <taxon>Arthropoda</taxon>
        <taxon>Hexapoda</taxon>
        <taxon>Collembola</taxon>
        <taxon>Entomobryomorpha</taxon>
        <taxon>Entomobryoidea</taxon>
        <taxon>Orchesellidae</taxon>
        <taxon>Orchesellinae</taxon>
        <taxon>Orchesella</taxon>
    </lineage>
</organism>
<dbReference type="CDD" id="cd05382">
    <property type="entry name" value="CAP_GAPR1-like"/>
    <property type="match status" value="1"/>
</dbReference>
<dbReference type="Gene3D" id="3.40.33.10">
    <property type="entry name" value="CAP"/>
    <property type="match status" value="1"/>
</dbReference>
<evidence type="ECO:0000259" key="2">
    <source>
        <dbReference type="SMART" id="SM00198"/>
    </source>
</evidence>
<gene>
    <name evidence="3" type="ORF">ODALV1_LOCUS9606</name>
</gene>
<evidence type="ECO:0000313" key="3">
    <source>
        <dbReference type="EMBL" id="CAL8097279.1"/>
    </source>
</evidence>
<dbReference type="PROSITE" id="PS01009">
    <property type="entry name" value="CRISP_1"/>
    <property type="match status" value="1"/>
</dbReference>
<dbReference type="PRINTS" id="PR00838">
    <property type="entry name" value="V5ALLERGEN"/>
</dbReference>
<dbReference type="EMBL" id="CAXLJM020000028">
    <property type="protein sequence ID" value="CAL8097279.1"/>
    <property type="molecule type" value="Genomic_DNA"/>
</dbReference>
<feature type="chain" id="PRO_5045902178" description="SCP domain-containing protein" evidence="1">
    <location>
        <begin position="25"/>
        <end position="171"/>
    </location>
</feature>
<protein>
    <recommendedName>
        <fullName evidence="2">SCP domain-containing protein</fullName>
    </recommendedName>
</protein>
<keyword evidence="4" id="KW-1185">Reference proteome</keyword>
<accession>A0ABP1QBQ3</accession>
<dbReference type="SUPFAM" id="SSF55797">
    <property type="entry name" value="PR-1-like"/>
    <property type="match status" value="1"/>
</dbReference>
<evidence type="ECO:0000313" key="4">
    <source>
        <dbReference type="Proteomes" id="UP001642540"/>
    </source>
</evidence>
<dbReference type="SMART" id="SM00198">
    <property type="entry name" value="SCP"/>
    <property type="match status" value="1"/>
</dbReference>
<reference evidence="3 4" key="1">
    <citation type="submission" date="2024-08" db="EMBL/GenBank/DDBJ databases">
        <authorList>
            <person name="Cucini C."/>
            <person name="Frati F."/>
        </authorList>
    </citation>
    <scope>NUCLEOTIDE SEQUENCE [LARGE SCALE GENOMIC DNA]</scope>
</reference>
<dbReference type="Pfam" id="PF00188">
    <property type="entry name" value="CAP"/>
    <property type="match status" value="1"/>
</dbReference>
<dbReference type="PANTHER" id="PTHR10334">
    <property type="entry name" value="CYSTEINE-RICH SECRETORY PROTEIN-RELATED"/>
    <property type="match status" value="1"/>
</dbReference>
<dbReference type="InterPro" id="IPR002413">
    <property type="entry name" value="V5_allergen-like"/>
</dbReference>
<dbReference type="InterPro" id="IPR018244">
    <property type="entry name" value="Allrgn_V5/Tpx1_CS"/>
</dbReference>
<comment type="caution">
    <text evidence="3">The sequence shown here is derived from an EMBL/GenBank/DDBJ whole genome shotgun (WGS) entry which is preliminary data.</text>
</comment>
<dbReference type="InterPro" id="IPR035940">
    <property type="entry name" value="CAP_sf"/>
</dbReference>
<dbReference type="InterPro" id="IPR034113">
    <property type="entry name" value="SCP_GAPR1-like"/>
</dbReference>
<name>A0ABP1QBQ3_9HEXA</name>
<evidence type="ECO:0000256" key="1">
    <source>
        <dbReference type="SAM" id="SignalP"/>
    </source>
</evidence>
<feature type="domain" description="SCP" evidence="2">
    <location>
        <begin position="27"/>
        <end position="162"/>
    </location>
</feature>
<keyword evidence="1" id="KW-0732">Signal</keyword>
<proteinExistence type="predicted"/>
<sequence length="171" mass="19108">MELQLHGVLLVVFISLLQLQLCCGQQAYQQKSLNLHNQYRAKHRTPALTMDNTLNNNAVRCAQYYAQKQKIDHLCPYKNGAGENLIGGSGSWTNDQFADMSSKMWYDEVKNYDYNKPGFSSATGHFTQLVWKNSQKLGFGHAQSNGFTAGVALYSPAGNVQGQFPENVLKP</sequence>
<dbReference type="PRINTS" id="PR00837">
    <property type="entry name" value="V5TPXLIKE"/>
</dbReference>
<feature type="signal peptide" evidence="1">
    <location>
        <begin position="1"/>
        <end position="24"/>
    </location>
</feature>
<dbReference type="Proteomes" id="UP001642540">
    <property type="component" value="Unassembled WGS sequence"/>
</dbReference>
<dbReference type="InterPro" id="IPR014044">
    <property type="entry name" value="CAP_dom"/>
</dbReference>